<dbReference type="WBParaSite" id="ASIM_0001108201-mRNA-1">
    <property type="protein sequence ID" value="ASIM_0001108201-mRNA-1"/>
    <property type="gene ID" value="ASIM_0001108201"/>
</dbReference>
<keyword evidence="3" id="KW-0378">Hydrolase</keyword>
<dbReference type="Proteomes" id="UP000267096">
    <property type="component" value="Unassembled WGS sequence"/>
</dbReference>
<evidence type="ECO:0000256" key="1">
    <source>
        <dbReference type="ARBA" id="ARBA00010941"/>
    </source>
</evidence>
<name>A0A0M3JSV6_ANISI</name>
<reference evidence="12" key="1">
    <citation type="submission" date="2017-02" db="UniProtKB">
        <authorList>
            <consortium name="WormBaseParasite"/>
        </authorList>
    </citation>
    <scope>IDENTIFICATION</scope>
</reference>
<dbReference type="InterPro" id="IPR000146">
    <property type="entry name" value="FBPase_class-1"/>
</dbReference>
<reference evidence="10 11" key="2">
    <citation type="submission" date="2018-11" db="EMBL/GenBank/DDBJ databases">
        <authorList>
            <consortium name="Pathogen Informatics"/>
        </authorList>
    </citation>
    <scope>NUCLEOTIDE SEQUENCE [LARGE SCALE GENOMIC DNA]</scope>
</reference>
<keyword evidence="2" id="KW-0479">Metal-binding</keyword>
<dbReference type="GO" id="GO:0005986">
    <property type="term" value="P:sucrose biosynthetic process"/>
    <property type="evidence" value="ECO:0007669"/>
    <property type="project" value="TreeGrafter"/>
</dbReference>
<dbReference type="Gene3D" id="3.30.540.10">
    <property type="entry name" value="Fructose-1,6-Bisphosphatase, subunit A, domain 1"/>
    <property type="match status" value="1"/>
</dbReference>
<dbReference type="GO" id="GO:0046872">
    <property type="term" value="F:metal ion binding"/>
    <property type="evidence" value="ECO:0007669"/>
    <property type="project" value="UniProtKB-KW"/>
</dbReference>
<dbReference type="GO" id="GO:0006094">
    <property type="term" value="P:gluconeogenesis"/>
    <property type="evidence" value="ECO:0007669"/>
    <property type="project" value="TreeGrafter"/>
</dbReference>
<organism evidence="12">
    <name type="scientific">Anisakis simplex</name>
    <name type="common">Herring worm</name>
    <dbReference type="NCBI Taxonomy" id="6269"/>
    <lineage>
        <taxon>Eukaryota</taxon>
        <taxon>Metazoa</taxon>
        <taxon>Ecdysozoa</taxon>
        <taxon>Nematoda</taxon>
        <taxon>Chromadorea</taxon>
        <taxon>Rhabditida</taxon>
        <taxon>Spirurina</taxon>
        <taxon>Ascaridomorpha</taxon>
        <taxon>Ascaridoidea</taxon>
        <taxon>Anisakidae</taxon>
        <taxon>Anisakis</taxon>
        <taxon>Anisakis simplex complex</taxon>
    </lineage>
</organism>
<dbReference type="SUPFAM" id="SSF56655">
    <property type="entry name" value="Carbohydrate phosphatase"/>
    <property type="match status" value="2"/>
</dbReference>
<dbReference type="GO" id="GO:0042132">
    <property type="term" value="F:fructose 1,6-bisphosphate 1-phosphatase activity"/>
    <property type="evidence" value="ECO:0007669"/>
    <property type="project" value="TreeGrafter"/>
</dbReference>
<evidence type="ECO:0000313" key="11">
    <source>
        <dbReference type="Proteomes" id="UP000267096"/>
    </source>
</evidence>
<dbReference type="Pfam" id="PF00316">
    <property type="entry name" value="FBPase"/>
    <property type="match status" value="1"/>
</dbReference>
<keyword evidence="11" id="KW-1185">Reference proteome</keyword>
<evidence type="ECO:0000313" key="10">
    <source>
        <dbReference type="EMBL" id="VDK43361.1"/>
    </source>
</evidence>
<evidence type="ECO:0000256" key="4">
    <source>
        <dbReference type="ARBA" id="ARBA00022842"/>
    </source>
</evidence>
<accession>A0A0M3JSV6</accession>
<dbReference type="PANTHER" id="PTHR11556:SF1">
    <property type="entry name" value="FRUCTOSE-BISPHOSPHATASE"/>
    <property type="match status" value="1"/>
</dbReference>
<dbReference type="GO" id="GO:0005829">
    <property type="term" value="C:cytosol"/>
    <property type="evidence" value="ECO:0007669"/>
    <property type="project" value="TreeGrafter"/>
</dbReference>
<gene>
    <name evidence="10" type="ORF">ASIM_LOCUS10640</name>
</gene>
<keyword evidence="4" id="KW-0460">Magnesium</keyword>
<sequence>MSSQYGIETDEITLQRYVLSDQKKHPTASGDLTNLLTSLLTAVKAISSAVRKAGLAHIQGIAGRQNVQGEEVKKLDSIGEFILTHPQMKIPKKGSVYSVNEAYASTWSKGMSEYIRTRKFPEEGHSKMSLRYVGSMVADLRMLYESLPMAFLTEQVGGIATTGKGAVLDLVPEKIHSRCPIILGSPDDVNEFLEFLKKYDE</sequence>
<dbReference type="GO" id="GO:0006002">
    <property type="term" value="P:fructose 6-phosphate metabolic process"/>
    <property type="evidence" value="ECO:0007669"/>
    <property type="project" value="TreeGrafter"/>
</dbReference>
<evidence type="ECO:0000256" key="7">
    <source>
        <dbReference type="ARBA" id="ARBA00032973"/>
    </source>
</evidence>
<keyword evidence="5" id="KW-0119">Carbohydrate metabolism</keyword>
<evidence type="ECO:0000313" key="12">
    <source>
        <dbReference type="WBParaSite" id="ASIM_0001108201-mRNA-1"/>
    </source>
</evidence>
<evidence type="ECO:0000256" key="6">
    <source>
        <dbReference type="ARBA" id="ARBA00024331"/>
    </source>
</evidence>
<dbReference type="EMBL" id="UYRR01031009">
    <property type="protein sequence ID" value="VDK43361.1"/>
    <property type="molecule type" value="Genomic_DNA"/>
</dbReference>
<comment type="similarity">
    <text evidence="1">Belongs to the FBPase class 1 family.</text>
</comment>
<dbReference type="AlphaFoldDB" id="A0A0M3JSV6"/>
<evidence type="ECO:0000259" key="8">
    <source>
        <dbReference type="Pfam" id="PF00316"/>
    </source>
</evidence>
<dbReference type="InterPro" id="IPR044015">
    <property type="entry name" value="FBPase_C_dom"/>
</dbReference>
<dbReference type="InterPro" id="IPR033391">
    <property type="entry name" value="FBPase_N"/>
</dbReference>
<dbReference type="Gene3D" id="3.40.190.80">
    <property type="match status" value="2"/>
</dbReference>
<dbReference type="PANTHER" id="PTHR11556">
    <property type="entry name" value="FRUCTOSE-1,6-BISPHOSPHATASE-RELATED"/>
    <property type="match status" value="1"/>
</dbReference>
<feature type="domain" description="Fructose-1-6-bisphosphatase class I N-terminal" evidence="8">
    <location>
        <begin position="12"/>
        <end position="84"/>
    </location>
</feature>
<evidence type="ECO:0000256" key="5">
    <source>
        <dbReference type="ARBA" id="ARBA00023277"/>
    </source>
</evidence>
<dbReference type="GO" id="GO:0030388">
    <property type="term" value="P:fructose 1,6-bisphosphate metabolic process"/>
    <property type="evidence" value="ECO:0007669"/>
    <property type="project" value="TreeGrafter"/>
</dbReference>
<dbReference type="GO" id="GO:0006000">
    <property type="term" value="P:fructose metabolic process"/>
    <property type="evidence" value="ECO:0007669"/>
    <property type="project" value="TreeGrafter"/>
</dbReference>
<protein>
    <recommendedName>
        <fullName evidence="7">D-fructose-1,6-bisphosphate 1-phosphohydrolase</fullName>
    </recommendedName>
</protein>
<evidence type="ECO:0000259" key="9">
    <source>
        <dbReference type="Pfam" id="PF18913"/>
    </source>
</evidence>
<comment type="pathway">
    <text evidence="6">Carbohydrate biosynthesis.</text>
</comment>
<dbReference type="OrthoDB" id="10256725at2759"/>
<evidence type="ECO:0000256" key="2">
    <source>
        <dbReference type="ARBA" id="ARBA00022723"/>
    </source>
</evidence>
<evidence type="ECO:0000256" key="3">
    <source>
        <dbReference type="ARBA" id="ARBA00022801"/>
    </source>
</evidence>
<proteinExistence type="inferred from homology"/>
<feature type="domain" description="Fructose-1-6-bisphosphatase class 1 C-terminal" evidence="9">
    <location>
        <begin position="139"/>
        <end position="196"/>
    </location>
</feature>
<dbReference type="Pfam" id="PF18913">
    <property type="entry name" value="FBPase_C"/>
    <property type="match status" value="1"/>
</dbReference>